<evidence type="ECO:0000313" key="1">
    <source>
        <dbReference type="EMBL" id="KAH7317038.1"/>
    </source>
</evidence>
<dbReference type="EMBL" id="JAGPNK010000008">
    <property type="protein sequence ID" value="KAH7317038.1"/>
    <property type="molecule type" value="Genomic_DNA"/>
</dbReference>
<proteinExistence type="predicted"/>
<organism evidence="1 2">
    <name type="scientific">Stachybotrys elegans</name>
    <dbReference type="NCBI Taxonomy" id="80388"/>
    <lineage>
        <taxon>Eukaryota</taxon>
        <taxon>Fungi</taxon>
        <taxon>Dikarya</taxon>
        <taxon>Ascomycota</taxon>
        <taxon>Pezizomycotina</taxon>
        <taxon>Sordariomycetes</taxon>
        <taxon>Hypocreomycetidae</taxon>
        <taxon>Hypocreales</taxon>
        <taxon>Stachybotryaceae</taxon>
        <taxon>Stachybotrys</taxon>
    </lineage>
</organism>
<keyword evidence="2" id="KW-1185">Reference proteome</keyword>
<reference evidence="1" key="1">
    <citation type="journal article" date="2021" name="Nat. Commun.">
        <title>Genetic determinants of endophytism in the Arabidopsis root mycobiome.</title>
        <authorList>
            <person name="Mesny F."/>
            <person name="Miyauchi S."/>
            <person name="Thiergart T."/>
            <person name="Pickel B."/>
            <person name="Atanasova L."/>
            <person name="Karlsson M."/>
            <person name="Huettel B."/>
            <person name="Barry K.W."/>
            <person name="Haridas S."/>
            <person name="Chen C."/>
            <person name="Bauer D."/>
            <person name="Andreopoulos W."/>
            <person name="Pangilinan J."/>
            <person name="LaButti K."/>
            <person name="Riley R."/>
            <person name="Lipzen A."/>
            <person name="Clum A."/>
            <person name="Drula E."/>
            <person name="Henrissat B."/>
            <person name="Kohler A."/>
            <person name="Grigoriev I.V."/>
            <person name="Martin F.M."/>
            <person name="Hacquard S."/>
        </authorList>
    </citation>
    <scope>NUCLEOTIDE SEQUENCE</scope>
    <source>
        <strain evidence="1">MPI-CAGE-CH-0235</strain>
    </source>
</reference>
<dbReference type="AlphaFoldDB" id="A0A8K0SQP4"/>
<sequence length="198" mass="22791">METNDLYSDEQFEPCLSIAPSDAAKRLYWVLHGSSGSVNVLNRQCNPDGPRETYADRHPIAHEPATAPQVAILTVGEDSLNYWQDEWWTINQEGYDEDVQPDPDEEPPLFKPLTIVASNGSFITINDYVSALHPWLIQRLDLILRAKFVWDDHYTRDHSASWLVGLGRPALVRVEEKDNWHEMFRRRYEQSKNGPSQG</sequence>
<comment type="caution">
    <text evidence="1">The sequence shown here is derived from an EMBL/GenBank/DDBJ whole genome shotgun (WGS) entry which is preliminary data.</text>
</comment>
<gene>
    <name evidence="1" type="ORF">B0I35DRAFT_410149</name>
</gene>
<protein>
    <submittedName>
        <fullName evidence="1">Uncharacterized protein</fullName>
    </submittedName>
</protein>
<accession>A0A8K0SQP4</accession>
<evidence type="ECO:0000313" key="2">
    <source>
        <dbReference type="Proteomes" id="UP000813444"/>
    </source>
</evidence>
<name>A0A8K0SQP4_9HYPO</name>
<dbReference type="Proteomes" id="UP000813444">
    <property type="component" value="Unassembled WGS sequence"/>
</dbReference>
<dbReference type="OrthoDB" id="3944545at2759"/>